<feature type="region of interest" description="Disordered" evidence="4">
    <location>
        <begin position="1"/>
        <end position="61"/>
    </location>
</feature>
<dbReference type="OrthoDB" id="72325at2759"/>
<dbReference type="VEuPathDB" id="FungiDB:AMAG_16802"/>
<protein>
    <recommendedName>
        <fullName evidence="3">Probable 26S proteasome regulatory subunit p27</fullName>
    </recommendedName>
</protein>
<dbReference type="PANTHER" id="PTHR12651:SF1">
    <property type="entry name" value="26S PROTEASOME NON-ATPASE REGULATORY SUBUNIT 9"/>
    <property type="match status" value="1"/>
</dbReference>
<dbReference type="EMBL" id="GG745378">
    <property type="protein sequence ID" value="KNE72315.1"/>
    <property type="molecule type" value="Genomic_DNA"/>
</dbReference>
<dbReference type="Pfam" id="PF17820">
    <property type="entry name" value="PDZ_6"/>
    <property type="match status" value="1"/>
</dbReference>
<evidence type="ECO:0000259" key="5">
    <source>
        <dbReference type="Pfam" id="PF17820"/>
    </source>
</evidence>
<dbReference type="InterPro" id="IPR040815">
    <property type="entry name" value="Nas2_N"/>
</dbReference>
<dbReference type="STRING" id="578462.A0A0L0TC77"/>
<dbReference type="Gene3D" id="6.10.140.1710">
    <property type="match status" value="1"/>
</dbReference>
<dbReference type="GO" id="GO:0070682">
    <property type="term" value="P:proteasome regulatory particle assembly"/>
    <property type="evidence" value="ECO:0007669"/>
    <property type="project" value="InterPro"/>
</dbReference>
<feature type="compositionally biased region" description="Pro residues" evidence="4">
    <location>
        <begin position="22"/>
        <end position="33"/>
    </location>
</feature>
<feature type="compositionally biased region" description="Polar residues" evidence="4">
    <location>
        <begin position="39"/>
        <end position="60"/>
    </location>
</feature>
<comment type="similarity">
    <text evidence="1">Belongs to the proteasome subunit p27 family.</text>
</comment>
<feature type="domain" description="Nas2 N-terminal" evidence="6">
    <location>
        <begin position="66"/>
        <end position="143"/>
    </location>
</feature>
<dbReference type="SUPFAM" id="SSF50156">
    <property type="entry name" value="PDZ domain-like"/>
    <property type="match status" value="1"/>
</dbReference>
<evidence type="ECO:0000256" key="1">
    <source>
        <dbReference type="ARBA" id="ARBA00005256"/>
    </source>
</evidence>
<evidence type="ECO:0000259" key="6">
    <source>
        <dbReference type="Pfam" id="PF18265"/>
    </source>
</evidence>
<dbReference type="eggNOG" id="KOG3129">
    <property type="taxonomic scope" value="Eukaryota"/>
</dbReference>
<reference evidence="8" key="2">
    <citation type="submission" date="2009-11" db="EMBL/GenBank/DDBJ databases">
        <title>The Genome Sequence of Allomyces macrogynus strain ATCC 38327.</title>
        <authorList>
            <consortium name="The Broad Institute Genome Sequencing Platform"/>
            <person name="Russ C."/>
            <person name="Cuomo C."/>
            <person name="Shea T."/>
            <person name="Young S.K."/>
            <person name="Zeng Q."/>
            <person name="Koehrsen M."/>
            <person name="Haas B."/>
            <person name="Borodovsky M."/>
            <person name="Guigo R."/>
            <person name="Alvarado L."/>
            <person name="Berlin A."/>
            <person name="Borenstein D."/>
            <person name="Chen Z."/>
            <person name="Engels R."/>
            <person name="Freedman E."/>
            <person name="Gellesch M."/>
            <person name="Goldberg J."/>
            <person name="Griggs A."/>
            <person name="Gujja S."/>
            <person name="Heiman D."/>
            <person name="Hepburn T."/>
            <person name="Howarth C."/>
            <person name="Jen D."/>
            <person name="Larson L."/>
            <person name="Lewis B."/>
            <person name="Mehta T."/>
            <person name="Park D."/>
            <person name="Pearson M."/>
            <person name="Roberts A."/>
            <person name="Saif S."/>
            <person name="Shenoy N."/>
            <person name="Sisk P."/>
            <person name="Stolte C."/>
            <person name="Sykes S."/>
            <person name="Walk T."/>
            <person name="White J."/>
            <person name="Yandava C."/>
            <person name="Burger G."/>
            <person name="Gray M.W."/>
            <person name="Holland P.W.H."/>
            <person name="King N."/>
            <person name="Lang F.B.F."/>
            <person name="Roger A.J."/>
            <person name="Ruiz-Trillo I."/>
            <person name="Lander E."/>
            <person name="Nusbaum C."/>
        </authorList>
    </citation>
    <scope>NUCLEOTIDE SEQUENCE [LARGE SCALE GENOMIC DNA]</scope>
    <source>
        <strain evidence="8">ATCC 38327</strain>
    </source>
</reference>
<dbReference type="OMA" id="DWGGRGM"/>
<sequence>MRNRSLRSAACKRAGAALHSPTPAPTHRPPTPRAKPLRFSSNTTSSLHSAAPQTTMTQPDPVQHARQLVAEKDQLDASIRELESALRSHGVSMDEPLVDAHGFPRADIDVYAVRGLRHQIICLRNDLKAKYAEIEHAIITAHAYVAATSPIAASTITPVHAAPTRPAESRRPFAKINAVAPDSPAYHANLLKGDLIVQIGSLNHTNHDQLKALPAFVAQHENQSLRVSVLRHGQDVPLCLVPSKWGGRGLLGCHIVPYHE</sequence>
<name>A0A0L0TC77_ALLM3</name>
<dbReference type="InterPro" id="IPR036034">
    <property type="entry name" value="PDZ_sf"/>
</dbReference>
<gene>
    <name evidence="7" type="ORF">AMAG_16802</name>
</gene>
<dbReference type="InterPro" id="IPR041489">
    <property type="entry name" value="PDZ_6"/>
</dbReference>
<keyword evidence="8" id="KW-1185">Reference proteome</keyword>
<organism evidence="7 8">
    <name type="scientific">Allomyces macrogynus (strain ATCC 38327)</name>
    <name type="common">Allomyces javanicus var. macrogynus</name>
    <dbReference type="NCBI Taxonomy" id="578462"/>
    <lineage>
        <taxon>Eukaryota</taxon>
        <taxon>Fungi</taxon>
        <taxon>Fungi incertae sedis</taxon>
        <taxon>Blastocladiomycota</taxon>
        <taxon>Blastocladiomycetes</taxon>
        <taxon>Blastocladiales</taxon>
        <taxon>Blastocladiaceae</taxon>
        <taxon>Allomyces</taxon>
    </lineage>
</organism>
<dbReference type="Proteomes" id="UP000054350">
    <property type="component" value="Unassembled WGS sequence"/>
</dbReference>
<evidence type="ECO:0000256" key="4">
    <source>
        <dbReference type="SAM" id="MobiDB-lite"/>
    </source>
</evidence>
<dbReference type="Pfam" id="PF18265">
    <property type="entry name" value="Nas2_N"/>
    <property type="match status" value="1"/>
</dbReference>
<accession>A0A0L0TC77</accession>
<dbReference type="PANTHER" id="PTHR12651">
    <property type="entry name" value="26S PROTEASOME NON-ATPASE REGULATORY SUBUNIT 9"/>
    <property type="match status" value="1"/>
</dbReference>
<evidence type="ECO:0000256" key="3">
    <source>
        <dbReference type="ARBA" id="ARBA00068021"/>
    </source>
</evidence>
<dbReference type="InterPro" id="IPR035269">
    <property type="entry name" value="PSMD9"/>
</dbReference>
<feature type="domain" description="PDZ" evidence="5">
    <location>
        <begin position="176"/>
        <end position="231"/>
    </location>
</feature>
<dbReference type="GO" id="GO:0005634">
    <property type="term" value="C:nucleus"/>
    <property type="evidence" value="ECO:0007669"/>
    <property type="project" value="TreeGrafter"/>
</dbReference>
<evidence type="ECO:0000256" key="2">
    <source>
        <dbReference type="ARBA" id="ARBA00023186"/>
    </source>
</evidence>
<proteinExistence type="inferred from homology"/>
<keyword evidence="2" id="KW-0143">Chaperone</keyword>
<evidence type="ECO:0000313" key="7">
    <source>
        <dbReference type="EMBL" id="KNE72315.1"/>
    </source>
</evidence>
<dbReference type="Gene3D" id="2.30.42.10">
    <property type="match status" value="1"/>
</dbReference>
<dbReference type="GO" id="GO:0005737">
    <property type="term" value="C:cytoplasm"/>
    <property type="evidence" value="ECO:0007669"/>
    <property type="project" value="TreeGrafter"/>
</dbReference>
<dbReference type="FunFam" id="2.30.42.10:FF:000107">
    <property type="entry name" value="26S proteasome non-ATPase regulatory subunit 9"/>
    <property type="match status" value="1"/>
</dbReference>
<dbReference type="AlphaFoldDB" id="A0A0L0TC77"/>
<reference evidence="7 8" key="1">
    <citation type="submission" date="2009-11" db="EMBL/GenBank/DDBJ databases">
        <title>Annotation of Allomyces macrogynus ATCC 38327.</title>
        <authorList>
            <consortium name="The Broad Institute Genome Sequencing Platform"/>
            <person name="Russ C."/>
            <person name="Cuomo C."/>
            <person name="Burger G."/>
            <person name="Gray M.W."/>
            <person name="Holland P.W.H."/>
            <person name="King N."/>
            <person name="Lang F.B.F."/>
            <person name="Roger A.J."/>
            <person name="Ruiz-Trillo I."/>
            <person name="Young S.K."/>
            <person name="Zeng Q."/>
            <person name="Gargeya S."/>
            <person name="Fitzgerald M."/>
            <person name="Haas B."/>
            <person name="Abouelleil A."/>
            <person name="Alvarado L."/>
            <person name="Arachchi H.M."/>
            <person name="Berlin A."/>
            <person name="Chapman S.B."/>
            <person name="Gearin G."/>
            <person name="Goldberg J."/>
            <person name="Griggs A."/>
            <person name="Gujja S."/>
            <person name="Hansen M."/>
            <person name="Heiman D."/>
            <person name="Howarth C."/>
            <person name="Larimer J."/>
            <person name="Lui A."/>
            <person name="MacDonald P.J.P."/>
            <person name="McCowen C."/>
            <person name="Montmayeur A."/>
            <person name="Murphy C."/>
            <person name="Neiman D."/>
            <person name="Pearson M."/>
            <person name="Priest M."/>
            <person name="Roberts A."/>
            <person name="Saif S."/>
            <person name="Shea T."/>
            <person name="Sisk P."/>
            <person name="Stolte C."/>
            <person name="Sykes S."/>
            <person name="Wortman J."/>
            <person name="Nusbaum C."/>
            <person name="Birren B."/>
        </authorList>
    </citation>
    <scope>NUCLEOTIDE SEQUENCE [LARGE SCALE GENOMIC DNA]</scope>
    <source>
        <strain evidence="7 8">ATCC 38327</strain>
    </source>
</reference>
<evidence type="ECO:0000313" key="8">
    <source>
        <dbReference type="Proteomes" id="UP000054350"/>
    </source>
</evidence>